<evidence type="ECO:0000313" key="8">
    <source>
        <dbReference type="Proteomes" id="UP000551616"/>
    </source>
</evidence>
<dbReference type="Proteomes" id="UP000551616">
    <property type="component" value="Unassembled WGS sequence"/>
</dbReference>
<evidence type="ECO:0000256" key="5">
    <source>
        <dbReference type="ARBA" id="ARBA00023172"/>
    </source>
</evidence>
<comment type="similarity">
    <text evidence="2 6">Belongs to the transposase mutator family.</text>
</comment>
<evidence type="ECO:0000256" key="2">
    <source>
        <dbReference type="ARBA" id="ARBA00010961"/>
    </source>
</evidence>
<evidence type="ECO:0000256" key="3">
    <source>
        <dbReference type="ARBA" id="ARBA00022578"/>
    </source>
</evidence>
<evidence type="ECO:0000256" key="6">
    <source>
        <dbReference type="RuleBase" id="RU365089"/>
    </source>
</evidence>
<accession>A0A7V9A8R0</accession>
<name>A0A7V9A8R0_9BACT</name>
<evidence type="ECO:0000313" key="7">
    <source>
        <dbReference type="EMBL" id="MBA2116692.1"/>
    </source>
</evidence>
<dbReference type="AlphaFoldDB" id="A0A7V9A8R0"/>
<dbReference type="Pfam" id="PF00872">
    <property type="entry name" value="Transposase_mut"/>
    <property type="match status" value="1"/>
</dbReference>
<gene>
    <name evidence="7" type="ORF">HOV93_38840</name>
</gene>
<dbReference type="PANTHER" id="PTHR33217">
    <property type="entry name" value="TRANSPOSASE FOR INSERTION SEQUENCE ELEMENT IS1081"/>
    <property type="match status" value="1"/>
</dbReference>
<evidence type="ECO:0000256" key="4">
    <source>
        <dbReference type="ARBA" id="ARBA00023125"/>
    </source>
</evidence>
<dbReference type="PANTHER" id="PTHR33217:SF7">
    <property type="entry name" value="TRANSPOSASE FOR INSERTION SEQUENCE ELEMENT IS1081"/>
    <property type="match status" value="1"/>
</dbReference>
<organism evidence="7 8">
    <name type="scientific">Bremerella alba</name>
    <dbReference type="NCBI Taxonomy" id="980252"/>
    <lineage>
        <taxon>Bacteria</taxon>
        <taxon>Pseudomonadati</taxon>
        <taxon>Planctomycetota</taxon>
        <taxon>Planctomycetia</taxon>
        <taxon>Pirellulales</taxon>
        <taxon>Pirellulaceae</taxon>
        <taxon>Bremerella</taxon>
    </lineage>
</organism>
<evidence type="ECO:0000256" key="1">
    <source>
        <dbReference type="ARBA" id="ARBA00002190"/>
    </source>
</evidence>
<keyword evidence="6" id="KW-0814">Transposable element</keyword>
<proteinExistence type="inferred from homology"/>
<dbReference type="GO" id="GO:0006313">
    <property type="term" value="P:DNA transposition"/>
    <property type="evidence" value="ECO:0007669"/>
    <property type="project" value="UniProtKB-UniRule"/>
</dbReference>
<dbReference type="GO" id="GO:0003677">
    <property type="term" value="F:DNA binding"/>
    <property type="evidence" value="ECO:0007669"/>
    <property type="project" value="UniProtKB-UniRule"/>
</dbReference>
<keyword evidence="8" id="KW-1185">Reference proteome</keyword>
<dbReference type="EMBL" id="JABRWO010000011">
    <property type="protein sequence ID" value="MBA2116692.1"/>
    <property type="molecule type" value="Genomic_DNA"/>
</dbReference>
<keyword evidence="4 6" id="KW-0238">DNA-binding</keyword>
<sequence>MYNKLRAVIRIPLTFEEAVFSRRTHELSVSLDAALECPKNLAHRCERSVCRSIPAVHAQEDLAGAKEKAELVTEKLTTLRRGAAAKCFREDVSETLAYMAFPREHWTRLRSNNMLERIMKEIRRRTRVVGAFPDVGPGCVTSHAPSEARDVTWTWTGSTNRRRREKL</sequence>
<protein>
    <recommendedName>
        <fullName evidence="6">Mutator family transposase</fullName>
    </recommendedName>
</protein>
<comment type="function">
    <text evidence="1 6">Required for the transposition of the insertion element.</text>
</comment>
<keyword evidence="5 6" id="KW-0233">DNA recombination</keyword>
<keyword evidence="3 6" id="KW-0815">Transposition</keyword>
<dbReference type="GO" id="GO:0004803">
    <property type="term" value="F:transposase activity"/>
    <property type="evidence" value="ECO:0007669"/>
    <property type="project" value="UniProtKB-UniRule"/>
</dbReference>
<comment type="caution">
    <text evidence="7">The sequence shown here is derived from an EMBL/GenBank/DDBJ whole genome shotgun (WGS) entry which is preliminary data.</text>
</comment>
<dbReference type="InterPro" id="IPR001207">
    <property type="entry name" value="Transposase_mutator"/>
</dbReference>
<reference evidence="7 8" key="1">
    <citation type="submission" date="2020-05" db="EMBL/GenBank/DDBJ databases">
        <title>Bremerella alba sp. nov., a novel planctomycete isolated from the surface of the macroalga Fucus spiralis.</title>
        <authorList>
            <person name="Godinho O."/>
            <person name="Botelho R."/>
            <person name="Albuquerque L."/>
            <person name="Wiegand S."/>
            <person name="Da Costa M.S."/>
            <person name="Lobo-Da-Cunha A."/>
            <person name="Jogler C."/>
            <person name="Lage O.M."/>
        </authorList>
    </citation>
    <scope>NUCLEOTIDE SEQUENCE [LARGE SCALE GENOMIC DNA]</scope>
    <source>
        <strain evidence="7 8">FF15</strain>
    </source>
</reference>